<sequence>MADPASELATWRWLKERSALSELLEVDFEAIGLHRLYGVSDLLVRHRQEIEQALFARIDDLFHQVDTVACAAMKPLGTRPLCGAPIP</sequence>
<proteinExistence type="predicted"/>
<dbReference type="AlphaFoldDB" id="A0A2Z6IEI2"/>
<dbReference type="EMBL" id="AP018795">
    <property type="protein sequence ID" value="BBF63980.1"/>
    <property type="molecule type" value="Genomic_DNA"/>
</dbReference>
<protein>
    <submittedName>
        <fullName evidence="1">Uncharacterized protein</fullName>
    </submittedName>
</protein>
<reference evidence="1 2" key="1">
    <citation type="journal article" date="2018" name="Microbiol. Resour. Announc.">
        <title>Complete Genome Sequence of Acidithiobacillus ferridurans JCM 18981.</title>
        <authorList>
            <person name="Miyauchi T."/>
            <person name="Kouzuma A."/>
            <person name="Abe T."/>
            <person name="Watanabe K."/>
        </authorList>
    </citation>
    <scope>NUCLEOTIDE SEQUENCE [LARGE SCALE GENOMIC DNA]</scope>
    <source>
        <strain evidence="2">ATCC 33020 / DSM 29468 / JCM 18981 / 11Fe</strain>
    </source>
</reference>
<gene>
    <name evidence="1" type="ORF">AFERRID_01980</name>
</gene>
<name>A0A2Z6IEI2_ACIFI</name>
<dbReference type="KEGG" id="afj:AFERRID_01980"/>
<keyword evidence="2" id="KW-1185">Reference proteome</keyword>
<dbReference type="RefSeq" id="WP_126604201.1">
    <property type="nucleotide sequence ID" value="NZ_AP018795.1"/>
</dbReference>
<evidence type="ECO:0000313" key="1">
    <source>
        <dbReference type="EMBL" id="BBF63980.1"/>
    </source>
</evidence>
<evidence type="ECO:0000313" key="2">
    <source>
        <dbReference type="Proteomes" id="UP000280188"/>
    </source>
</evidence>
<organism evidence="1 2">
    <name type="scientific">Acidithiobacillus ferridurans</name>
    <dbReference type="NCBI Taxonomy" id="1232575"/>
    <lineage>
        <taxon>Bacteria</taxon>
        <taxon>Pseudomonadati</taxon>
        <taxon>Pseudomonadota</taxon>
        <taxon>Acidithiobacillia</taxon>
        <taxon>Acidithiobacillales</taxon>
        <taxon>Acidithiobacillaceae</taxon>
        <taxon>Acidithiobacillus</taxon>
    </lineage>
</organism>
<dbReference type="Proteomes" id="UP000280188">
    <property type="component" value="Chromosome"/>
</dbReference>
<accession>A0A2Z6IEI2</accession>